<name>A0A5J5DJN1_9PERO</name>
<dbReference type="Proteomes" id="UP000327493">
    <property type="component" value="Chromosome 4"/>
</dbReference>
<sequence length="59" mass="6331">MTEATALSAIMKTTVGIYVTKQTPGMTFLSWHHHRGCGGSSRFGQHGPSTALLFGLCYS</sequence>
<evidence type="ECO:0000313" key="1">
    <source>
        <dbReference type="EMBL" id="KAA8593439.1"/>
    </source>
</evidence>
<reference evidence="1 2" key="1">
    <citation type="submission" date="2019-08" db="EMBL/GenBank/DDBJ databases">
        <title>A chromosome-level genome assembly, high-density linkage maps, and genome scans reveal the genomic architecture of hybrid incompatibilities underlying speciation via character displacement in darters (Percidae: Etheostominae).</title>
        <authorList>
            <person name="Moran R.L."/>
            <person name="Catchen J.M."/>
            <person name="Fuller R.C."/>
        </authorList>
    </citation>
    <scope>NUCLEOTIDE SEQUENCE [LARGE SCALE GENOMIC DNA]</scope>
    <source>
        <strain evidence="1">EspeVRDwgs_2016</strain>
        <tissue evidence="1">Muscle</tissue>
    </source>
</reference>
<keyword evidence="2" id="KW-1185">Reference proteome</keyword>
<dbReference type="AlphaFoldDB" id="A0A5J5DJN1"/>
<proteinExistence type="predicted"/>
<gene>
    <name evidence="1" type="ORF">FQN60_009555</name>
</gene>
<evidence type="ECO:0000313" key="2">
    <source>
        <dbReference type="Proteomes" id="UP000327493"/>
    </source>
</evidence>
<accession>A0A5J5DJN1</accession>
<protein>
    <submittedName>
        <fullName evidence="1">Uncharacterized protein</fullName>
    </submittedName>
</protein>
<comment type="caution">
    <text evidence="1">The sequence shown here is derived from an EMBL/GenBank/DDBJ whole genome shotgun (WGS) entry which is preliminary data.</text>
</comment>
<organism evidence="1 2">
    <name type="scientific">Etheostoma spectabile</name>
    <name type="common">orangethroat darter</name>
    <dbReference type="NCBI Taxonomy" id="54343"/>
    <lineage>
        <taxon>Eukaryota</taxon>
        <taxon>Metazoa</taxon>
        <taxon>Chordata</taxon>
        <taxon>Craniata</taxon>
        <taxon>Vertebrata</taxon>
        <taxon>Euteleostomi</taxon>
        <taxon>Actinopterygii</taxon>
        <taxon>Neopterygii</taxon>
        <taxon>Teleostei</taxon>
        <taxon>Neoteleostei</taxon>
        <taxon>Acanthomorphata</taxon>
        <taxon>Eupercaria</taxon>
        <taxon>Perciformes</taxon>
        <taxon>Percoidei</taxon>
        <taxon>Percidae</taxon>
        <taxon>Etheostomatinae</taxon>
        <taxon>Etheostoma</taxon>
    </lineage>
</organism>
<dbReference type="EMBL" id="VOFY01000004">
    <property type="protein sequence ID" value="KAA8593439.1"/>
    <property type="molecule type" value="Genomic_DNA"/>
</dbReference>